<evidence type="ECO:0000259" key="3">
    <source>
        <dbReference type="Pfam" id="PF22991"/>
    </source>
</evidence>
<dbReference type="STRING" id="436907.A7TNR8"/>
<gene>
    <name evidence="4" type="ORF">Kpol_1001p31</name>
</gene>
<dbReference type="RefSeq" id="XP_001643977.1">
    <property type="nucleotide sequence ID" value="XM_001643927.1"/>
</dbReference>
<dbReference type="InterPro" id="IPR053274">
    <property type="entry name" value="Fluconazole_resistance"/>
</dbReference>
<reference evidence="4 5" key="1">
    <citation type="journal article" date="2007" name="Proc. Natl. Acad. Sci. U.S.A.">
        <title>Independent sorting-out of thousands of duplicated gene pairs in two yeast species descended from a whole-genome duplication.</title>
        <authorList>
            <person name="Scannell D.R."/>
            <person name="Frank A.C."/>
            <person name="Conant G.C."/>
            <person name="Byrne K.P."/>
            <person name="Woolfit M."/>
            <person name="Wolfe K.H."/>
        </authorList>
    </citation>
    <scope>NUCLEOTIDE SEQUENCE [LARGE SCALE GENOMIC DNA]</scope>
    <source>
        <strain evidence="5">ATCC 22028 / DSM 70294 / BCRC 21397 / CBS 2163 / NBRC 10782 / NRRL Y-8283 / UCD 57-17</strain>
    </source>
</reference>
<dbReference type="GeneID" id="5544251"/>
<evidence type="ECO:0000313" key="5">
    <source>
        <dbReference type="Proteomes" id="UP000000267"/>
    </source>
</evidence>
<feature type="compositionally biased region" description="Acidic residues" evidence="1">
    <location>
        <begin position="99"/>
        <end position="117"/>
    </location>
</feature>
<dbReference type="InterPro" id="IPR025124">
    <property type="entry name" value="Gag1-like_clamp"/>
</dbReference>
<dbReference type="OMA" id="WTETRKW"/>
<dbReference type="PANTHER" id="PTHR28065">
    <property type="entry name" value="FREQUENIN"/>
    <property type="match status" value="1"/>
</dbReference>
<organism evidence="5">
    <name type="scientific">Vanderwaltozyma polyspora (strain ATCC 22028 / DSM 70294 / BCRC 21397 / CBS 2163 / NBRC 10782 / NRRL Y-8283 / UCD 57-17)</name>
    <name type="common">Kluyveromyces polysporus</name>
    <dbReference type="NCBI Taxonomy" id="436907"/>
    <lineage>
        <taxon>Eukaryota</taxon>
        <taxon>Fungi</taxon>
        <taxon>Dikarya</taxon>
        <taxon>Ascomycota</taxon>
        <taxon>Saccharomycotina</taxon>
        <taxon>Saccharomycetes</taxon>
        <taxon>Saccharomycetales</taxon>
        <taxon>Saccharomycetaceae</taxon>
        <taxon>Vanderwaltozyma</taxon>
    </lineage>
</organism>
<feature type="compositionally biased region" description="Polar residues" evidence="1">
    <location>
        <begin position="63"/>
        <end position="85"/>
    </location>
</feature>
<sequence length="229" mass="25747">MAKAELKNKKSISIFHGKGVKSSISQTFSRWRSTFKKITQETLNSLDNGSMNDDKVEALFQADDSSVSTSDPNSEGTSYASNSMPPNLGAAVEMRLTDETESFECSDSSSDEDDSDSNIETFSNYNATEKCKELRHELGEPFCSADIIWKRRRELWTEINETNNDISGSEKRKQTFEKIPADYYPRVYKKLVIDDKPLKDPLNLEDAIQVINSGWTETKKWATAANGLG</sequence>
<dbReference type="eggNOG" id="ENOG502S6I5">
    <property type="taxonomic scope" value="Eukaryota"/>
</dbReference>
<feature type="region of interest" description="Disordered" evidence="1">
    <location>
        <begin position="42"/>
        <end position="87"/>
    </location>
</feature>
<dbReference type="InterPro" id="IPR053969">
    <property type="entry name" value="Lock_Gag1-like"/>
</dbReference>
<dbReference type="OrthoDB" id="5576875at2759"/>
<evidence type="ECO:0000256" key="1">
    <source>
        <dbReference type="SAM" id="MobiDB-lite"/>
    </source>
</evidence>
<proteinExistence type="predicted"/>
<dbReference type="KEGG" id="vpo:Kpol_1001p31"/>
<keyword evidence="5" id="KW-1185">Reference proteome</keyword>
<dbReference type="EMBL" id="DS480433">
    <property type="protein sequence ID" value="EDO16119.1"/>
    <property type="molecule type" value="Genomic_DNA"/>
</dbReference>
<dbReference type="Proteomes" id="UP000000267">
    <property type="component" value="Unassembled WGS sequence"/>
</dbReference>
<dbReference type="PhylomeDB" id="A7TNR8"/>
<dbReference type="FunCoup" id="A7TNR8">
    <property type="interactions" value="32"/>
</dbReference>
<dbReference type="Pfam" id="PF22991">
    <property type="entry name" value="Lock_Gag1-like"/>
    <property type="match status" value="1"/>
</dbReference>
<feature type="compositionally biased region" description="Polar residues" evidence="1">
    <location>
        <begin position="42"/>
        <end position="51"/>
    </location>
</feature>
<accession>A7TNR8</accession>
<dbReference type="InParanoid" id="A7TNR8"/>
<name>A7TNR8_VANPO</name>
<dbReference type="HOGENOM" id="CLU_092540_0_0_1"/>
<evidence type="ECO:0000313" key="4">
    <source>
        <dbReference type="EMBL" id="EDO16119.1"/>
    </source>
</evidence>
<dbReference type="AlphaFoldDB" id="A7TNR8"/>
<dbReference type="Pfam" id="PF13259">
    <property type="entry name" value="clamp_Gag1-like"/>
    <property type="match status" value="1"/>
</dbReference>
<feature type="region of interest" description="Disordered" evidence="1">
    <location>
        <begin position="99"/>
        <end position="120"/>
    </location>
</feature>
<dbReference type="PANTHER" id="PTHR28065:SF1">
    <property type="entry name" value="DUF4050 DOMAIN-CONTAINING PROTEIN"/>
    <property type="match status" value="1"/>
</dbReference>
<feature type="domain" description="Gag1-like clamp" evidence="2">
    <location>
        <begin position="116"/>
        <end position="221"/>
    </location>
</feature>
<feature type="domain" description="Gag1-like lock" evidence="3">
    <location>
        <begin position="18"/>
        <end position="60"/>
    </location>
</feature>
<protein>
    <submittedName>
        <fullName evidence="4">Uncharacterized protein</fullName>
    </submittedName>
</protein>
<evidence type="ECO:0000259" key="2">
    <source>
        <dbReference type="Pfam" id="PF13259"/>
    </source>
</evidence>